<dbReference type="EMBL" id="OZ075144">
    <property type="protein sequence ID" value="CAL5042247.1"/>
    <property type="molecule type" value="Genomic_DNA"/>
</dbReference>
<evidence type="ECO:0000256" key="7">
    <source>
        <dbReference type="ARBA" id="ARBA00023008"/>
    </source>
</evidence>
<evidence type="ECO:0000313" key="12">
    <source>
        <dbReference type="Proteomes" id="UP001497457"/>
    </source>
</evidence>
<keyword evidence="4" id="KW-0479">Metal-binding</keyword>
<dbReference type="InterPro" id="IPR008972">
    <property type="entry name" value="Cupredoxin"/>
</dbReference>
<feature type="compositionally biased region" description="Low complexity" evidence="8">
    <location>
        <begin position="262"/>
        <end position="281"/>
    </location>
</feature>
<accession>A0ABC9DPK2</accession>
<dbReference type="GO" id="GO:0005576">
    <property type="term" value="C:extracellular region"/>
    <property type="evidence" value="ECO:0007669"/>
    <property type="project" value="UniProtKB-SubCell"/>
</dbReference>
<keyword evidence="3" id="KW-0964">Secreted</keyword>
<gene>
    <name evidence="11" type="ORF">URODEC1_LOCUS87111</name>
</gene>
<dbReference type="Pfam" id="PF07732">
    <property type="entry name" value="Cu-oxidase_3"/>
    <property type="match status" value="1"/>
</dbReference>
<evidence type="ECO:0000256" key="5">
    <source>
        <dbReference type="ARBA" id="ARBA00022737"/>
    </source>
</evidence>
<keyword evidence="7" id="KW-0186">Copper</keyword>
<dbReference type="GO" id="GO:0016491">
    <property type="term" value="F:oxidoreductase activity"/>
    <property type="evidence" value="ECO:0007669"/>
    <property type="project" value="UniProtKB-KW"/>
</dbReference>
<evidence type="ECO:0000256" key="6">
    <source>
        <dbReference type="ARBA" id="ARBA00023002"/>
    </source>
</evidence>
<evidence type="ECO:0000256" key="3">
    <source>
        <dbReference type="ARBA" id="ARBA00022525"/>
    </source>
</evidence>
<feature type="region of interest" description="Disordered" evidence="8">
    <location>
        <begin position="261"/>
        <end position="306"/>
    </location>
</feature>
<feature type="domain" description="Plastocyanin-like" evidence="9">
    <location>
        <begin position="311"/>
        <end position="393"/>
    </location>
</feature>
<reference evidence="11" key="1">
    <citation type="submission" date="2024-10" db="EMBL/GenBank/DDBJ databases">
        <authorList>
            <person name="Ryan C."/>
        </authorList>
    </citation>
    <scope>NUCLEOTIDE SEQUENCE [LARGE SCALE GENOMIC DNA]</scope>
</reference>
<feature type="domain" description="Plastocyanin-like" evidence="10">
    <location>
        <begin position="1"/>
        <end position="77"/>
    </location>
</feature>
<dbReference type="InterPro" id="IPR011707">
    <property type="entry name" value="Cu-oxidase-like_N"/>
</dbReference>
<dbReference type="PANTHER" id="PTHR11709:SF322">
    <property type="entry name" value="L-ASCORBATE OXIDASE"/>
    <property type="match status" value="1"/>
</dbReference>
<dbReference type="Proteomes" id="UP001497457">
    <property type="component" value="Chromosome 34rd"/>
</dbReference>
<evidence type="ECO:0008006" key="13">
    <source>
        <dbReference type="Google" id="ProtNLM"/>
    </source>
</evidence>
<dbReference type="GO" id="GO:0046872">
    <property type="term" value="F:metal ion binding"/>
    <property type="evidence" value="ECO:0007669"/>
    <property type="project" value="UniProtKB-KW"/>
</dbReference>
<organism evidence="11 12">
    <name type="scientific">Urochloa decumbens</name>
    <dbReference type="NCBI Taxonomy" id="240449"/>
    <lineage>
        <taxon>Eukaryota</taxon>
        <taxon>Viridiplantae</taxon>
        <taxon>Streptophyta</taxon>
        <taxon>Embryophyta</taxon>
        <taxon>Tracheophyta</taxon>
        <taxon>Spermatophyta</taxon>
        <taxon>Magnoliopsida</taxon>
        <taxon>Liliopsida</taxon>
        <taxon>Poales</taxon>
        <taxon>Poaceae</taxon>
        <taxon>PACMAD clade</taxon>
        <taxon>Panicoideae</taxon>
        <taxon>Panicodae</taxon>
        <taxon>Paniceae</taxon>
        <taxon>Melinidinae</taxon>
        <taxon>Urochloa</taxon>
    </lineage>
</organism>
<evidence type="ECO:0000256" key="8">
    <source>
        <dbReference type="SAM" id="MobiDB-lite"/>
    </source>
</evidence>
<comment type="subcellular location">
    <subcellularLocation>
        <location evidence="1">Secreted</location>
    </subcellularLocation>
</comment>
<feature type="compositionally biased region" description="Basic and acidic residues" evidence="8">
    <location>
        <begin position="185"/>
        <end position="196"/>
    </location>
</feature>
<dbReference type="InterPro" id="IPR011706">
    <property type="entry name" value="Cu-oxidase_C"/>
</dbReference>
<proteinExistence type="inferred from homology"/>
<dbReference type="AlphaFoldDB" id="A0ABC9DPK2"/>
<evidence type="ECO:0000256" key="2">
    <source>
        <dbReference type="ARBA" id="ARBA00010609"/>
    </source>
</evidence>
<dbReference type="InterPro" id="IPR002355">
    <property type="entry name" value="Cu_oxidase_Cu_BS"/>
</dbReference>
<keyword evidence="12" id="KW-1185">Reference proteome</keyword>
<keyword evidence="6" id="KW-0560">Oxidoreductase</keyword>
<evidence type="ECO:0000256" key="4">
    <source>
        <dbReference type="ARBA" id="ARBA00022723"/>
    </source>
</evidence>
<keyword evidence="5" id="KW-0677">Repeat</keyword>
<evidence type="ECO:0000259" key="9">
    <source>
        <dbReference type="Pfam" id="PF07731"/>
    </source>
</evidence>
<protein>
    <recommendedName>
        <fullName evidence="13">L-ascorbate oxidase</fullName>
    </recommendedName>
</protein>
<evidence type="ECO:0000259" key="10">
    <source>
        <dbReference type="Pfam" id="PF07732"/>
    </source>
</evidence>
<evidence type="ECO:0000256" key="1">
    <source>
        <dbReference type="ARBA" id="ARBA00004613"/>
    </source>
</evidence>
<dbReference type="Pfam" id="PF07731">
    <property type="entry name" value="Cu-oxidase_2"/>
    <property type="match status" value="1"/>
</dbReference>
<dbReference type="PROSITE" id="PS00080">
    <property type="entry name" value="MULTICOPPER_OXIDASE2"/>
    <property type="match status" value="1"/>
</dbReference>
<feature type="compositionally biased region" description="Basic residues" evidence="8">
    <location>
        <begin position="161"/>
        <end position="180"/>
    </location>
</feature>
<feature type="compositionally biased region" description="Basic residues" evidence="8">
    <location>
        <begin position="282"/>
        <end position="292"/>
    </location>
</feature>
<name>A0ABC9DPK2_9POAL</name>
<dbReference type="PANTHER" id="PTHR11709">
    <property type="entry name" value="MULTI-COPPER OXIDASE"/>
    <property type="match status" value="1"/>
</dbReference>
<dbReference type="PROSITE" id="PS00079">
    <property type="entry name" value="MULTICOPPER_OXIDASE1"/>
    <property type="match status" value="1"/>
</dbReference>
<dbReference type="SUPFAM" id="SSF49503">
    <property type="entry name" value="Cupredoxins"/>
    <property type="match status" value="2"/>
</dbReference>
<comment type="similarity">
    <text evidence="2">Belongs to the multicopper oxidase family.</text>
</comment>
<dbReference type="InterPro" id="IPR045087">
    <property type="entry name" value="Cu-oxidase_fam"/>
</dbReference>
<feature type="compositionally biased region" description="Basic and acidic residues" evidence="8">
    <location>
        <begin position="293"/>
        <end position="305"/>
    </location>
</feature>
<dbReference type="InterPro" id="IPR033138">
    <property type="entry name" value="Cu_oxidase_CS"/>
</dbReference>
<evidence type="ECO:0000313" key="11">
    <source>
        <dbReference type="EMBL" id="CAL5042247.1"/>
    </source>
</evidence>
<sequence>MIGINGAFPGPTINATGGETITVVVNNKLHTEGVVIHWHGIRQIGTPWADGTASISQCPINPGETFTYKFTVDKAGDLFLPKRNFSLHKLSLFYPHRPSTCRCVRSRASSSSPTSSRQTAIPHAMEPALAEAHAFSLGQNHWCDELSTCTPAVAQTSCCRRQNRRRHRPGTQQGVRRKTQSPREGSGDKLREKPTDRTIVTLNRQDLVDGQIKWAINNISLSLPATPCLAAYAFGIQSQVFDTDGQPSDTYASVYEIDKPPQEQQPEGIQQAGEGQQPGVHPRGRPRHRRRAPERGQEEGRRERVPPVAVWHPHGHDFWVLGYGDGKYEDERDTKALDDAASHNPPPLRNTVVVFPRGWTKIRFVANNPGAWAFHCHIEPHLHMGMGVVFAEAMERVGEVPWEAMMCGKTTAVAVARALAPAIAPPSP</sequence>
<feature type="region of interest" description="Disordered" evidence="8">
    <location>
        <begin position="159"/>
        <end position="197"/>
    </location>
</feature>
<dbReference type="Gene3D" id="2.60.40.420">
    <property type="entry name" value="Cupredoxins - blue copper proteins"/>
    <property type="match status" value="3"/>
</dbReference>